<dbReference type="VEuPathDB" id="CryptoDB:GNI_052700"/>
<dbReference type="GeneID" id="22911948"/>
<dbReference type="Proteomes" id="UP000019763">
    <property type="component" value="Unassembled WGS sequence"/>
</dbReference>
<dbReference type="SUPFAM" id="SSF141571">
    <property type="entry name" value="Pentapeptide repeat-like"/>
    <property type="match status" value="1"/>
</dbReference>
<feature type="region of interest" description="Disordered" evidence="1">
    <location>
        <begin position="134"/>
        <end position="187"/>
    </location>
</feature>
<feature type="compositionally biased region" description="Polar residues" evidence="1">
    <location>
        <begin position="170"/>
        <end position="180"/>
    </location>
</feature>
<reference evidence="2" key="1">
    <citation type="submission" date="2013-12" db="EMBL/GenBank/DDBJ databases">
        <authorList>
            <person name="Omoto C.K."/>
            <person name="Sibley D."/>
            <person name="Venepally P."/>
            <person name="Hadjithomas M."/>
            <person name="Karamycheva S."/>
            <person name="Brunk B."/>
            <person name="Roos D."/>
            <person name="Caler E."/>
            <person name="Lorenzi H."/>
        </authorList>
    </citation>
    <scope>NUCLEOTIDE SEQUENCE</scope>
</reference>
<dbReference type="Gene3D" id="2.160.20.80">
    <property type="entry name" value="E3 ubiquitin-protein ligase SopA"/>
    <property type="match status" value="1"/>
</dbReference>
<protein>
    <submittedName>
        <fullName evidence="2">Uncharacterized protein</fullName>
    </submittedName>
</protein>
<evidence type="ECO:0000313" key="3">
    <source>
        <dbReference type="Proteomes" id="UP000019763"/>
    </source>
</evidence>
<sequence>MSDGGREDTLALFDADEEPRFGKPEDFEDILLALWIQLGHKYYLPQTNSKVQLCFQLIPSAFVPYLDTLISLSSDPRSHKKFIRLFRYITNFEIFDTIPRADRRDGTVSANALREHSSVTEAVLKEPGVKEAVLKDAGAKETGVKETDPRKKVNYTPARESSKPEGGKSEPQSVPSTRDPGSQDECGTFSEALRSKCTSWSKRSSEAAGPSWRVSGPDFEGPDFENLDFENLDFENLDFENLDFENLDFEDLDPESGQKPGRNLRTALRTFIVLLRRRFIEVSCSQWPVRLA</sequence>
<proteinExistence type="predicted"/>
<dbReference type="EMBL" id="AFNH02000402">
    <property type="protein sequence ID" value="EZG71441.1"/>
    <property type="molecule type" value="Genomic_DNA"/>
</dbReference>
<name>A0A023B989_GRENI</name>
<comment type="caution">
    <text evidence="2">The sequence shown here is derived from an EMBL/GenBank/DDBJ whole genome shotgun (WGS) entry which is preliminary data.</text>
</comment>
<accession>A0A023B989</accession>
<evidence type="ECO:0000313" key="2">
    <source>
        <dbReference type="EMBL" id="EZG71441.1"/>
    </source>
</evidence>
<keyword evidence="3" id="KW-1185">Reference proteome</keyword>
<dbReference type="RefSeq" id="XP_011129826.1">
    <property type="nucleotide sequence ID" value="XM_011131524.1"/>
</dbReference>
<gene>
    <name evidence="2" type="ORF">GNI_052700</name>
</gene>
<organism evidence="2 3">
    <name type="scientific">Gregarina niphandrodes</name>
    <name type="common">Septate eugregarine</name>
    <dbReference type="NCBI Taxonomy" id="110365"/>
    <lineage>
        <taxon>Eukaryota</taxon>
        <taxon>Sar</taxon>
        <taxon>Alveolata</taxon>
        <taxon>Apicomplexa</taxon>
        <taxon>Conoidasida</taxon>
        <taxon>Gregarinasina</taxon>
        <taxon>Eugregarinorida</taxon>
        <taxon>Gregarinidae</taxon>
        <taxon>Gregarina</taxon>
    </lineage>
</organism>
<evidence type="ECO:0000256" key="1">
    <source>
        <dbReference type="SAM" id="MobiDB-lite"/>
    </source>
</evidence>
<dbReference type="AlphaFoldDB" id="A0A023B989"/>
<feature type="compositionally biased region" description="Basic and acidic residues" evidence="1">
    <location>
        <begin position="134"/>
        <end position="151"/>
    </location>
</feature>